<feature type="region of interest" description="Disordered" evidence="1">
    <location>
        <begin position="1"/>
        <end position="38"/>
    </location>
</feature>
<keyword evidence="3" id="KW-1185">Reference proteome</keyword>
<dbReference type="EMBL" id="JANPWB010000010">
    <property type="protein sequence ID" value="KAJ1133662.1"/>
    <property type="molecule type" value="Genomic_DNA"/>
</dbReference>
<gene>
    <name evidence="2" type="ORF">NDU88_000141</name>
</gene>
<evidence type="ECO:0000313" key="3">
    <source>
        <dbReference type="Proteomes" id="UP001066276"/>
    </source>
</evidence>
<name>A0AAV7PZD0_PLEWA</name>
<dbReference type="AlphaFoldDB" id="A0AAV7PZD0"/>
<organism evidence="2 3">
    <name type="scientific">Pleurodeles waltl</name>
    <name type="common">Iberian ribbed newt</name>
    <dbReference type="NCBI Taxonomy" id="8319"/>
    <lineage>
        <taxon>Eukaryota</taxon>
        <taxon>Metazoa</taxon>
        <taxon>Chordata</taxon>
        <taxon>Craniata</taxon>
        <taxon>Vertebrata</taxon>
        <taxon>Euteleostomi</taxon>
        <taxon>Amphibia</taxon>
        <taxon>Batrachia</taxon>
        <taxon>Caudata</taxon>
        <taxon>Salamandroidea</taxon>
        <taxon>Salamandridae</taxon>
        <taxon>Pleurodelinae</taxon>
        <taxon>Pleurodeles</taxon>
    </lineage>
</organism>
<accession>A0AAV7PZD0</accession>
<comment type="caution">
    <text evidence="2">The sequence shown here is derived from an EMBL/GenBank/DDBJ whole genome shotgun (WGS) entry which is preliminary data.</text>
</comment>
<evidence type="ECO:0000256" key="1">
    <source>
        <dbReference type="SAM" id="MobiDB-lite"/>
    </source>
</evidence>
<dbReference type="Proteomes" id="UP001066276">
    <property type="component" value="Chromosome 6"/>
</dbReference>
<evidence type="ECO:0000313" key="2">
    <source>
        <dbReference type="EMBL" id="KAJ1133662.1"/>
    </source>
</evidence>
<proteinExistence type="predicted"/>
<protein>
    <submittedName>
        <fullName evidence="2">Uncharacterized protein</fullName>
    </submittedName>
</protein>
<reference evidence="2" key="1">
    <citation type="journal article" date="2022" name="bioRxiv">
        <title>Sequencing and chromosome-scale assembly of the giantPleurodeles waltlgenome.</title>
        <authorList>
            <person name="Brown T."/>
            <person name="Elewa A."/>
            <person name="Iarovenko S."/>
            <person name="Subramanian E."/>
            <person name="Araus A.J."/>
            <person name="Petzold A."/>
            <person name="Susuki M."/>
            <person name="Suzuki K.-i.T."/>
            <person name="Hayashi T."/>
            <person name="Toyoda A."/>
            <person name="Oliveira C."/>
            <person name="Osipova E."/>
            <person name="Leigh N.D."/>
            <person name="Simon A."/>
            <person name="Yun M.H."/>
        </authorList>
    </citation>
    <scope>NUCLEOTIDE SEQUENCE</scope>
    <source>
        <strain evidence="2">20211129_DDA</strain>
        <tissue evidence="2">Liver</tissue>
    </source>
</reference>
<sequence length="74" mass="8083">MVDRAPPHKTDPDPQMSEDIAGRRPREQGWPQADGCGGAACHPQGLLKHVSDPESVQVWHPLKAQMGTVTKEDC</sequence>
<feature type="compositionally biased region" description="Basic and acidic residues" evidence="1">
    <location>
        <begin position="1"/>
        <end position="12"/>
    </location>
</feature>